<organism evidence="3">
    <name type="scientific">Alexandrium catenella</name>
    <name type="common">Red tide dinoflagellate</name>
    <name type="synonym">Gonyaulax catenella</name>
    <dbReference type="NCBI Taxonomy" id="2925"/>
    <lineage>
        <taxon>Eukaryota</taxon>
        <taxon>Sar</taxon>
        <taxon>Alveolata</taxon>
        <taxon>Dinophyceae</taxon>
        <taxon>Gonyaulacales</taxon>
        <taxon>Pyrocystaceae</taxon>
        <taxon>Alexandrium</taxon>
    </lineage>
</organism>
<dbReference type="PANTHER" id="PTHR43364:SF4">
    <property type="entry name" value="NAD(P)-LINKED OXIDOREDUCTASE SUPERFAMILY PROTEIN"/>
    <property type="match status" value="1"/>
</dbReference>
<accession>A0A7S1LXG2</accession>
<dbReference type="Pfam" id="PF00248">
    <property type="entry name" value="Aldo_ket_red"/>
    <property type="match status" value="1"/>
</dbReference>
<feature type="domain" description="NADP-dependent oxidoreductase" evidence="2">
    <location>
        <begin position="3"/>
        <end position="279"/>
    </location>
</feature>
<dbReference type="InterPro" id="IPR050523">
    <property type="entry name" value="AKR_Detox_Biosynth"/>
</dbReference>
<dbReference type="GO" id="GO:0016491">
    <property type="term" value="F:oxidoreductase activity"/>
    <property type="evidence" value="ECO:0007669"/>
    <property type="project" value="UniProtKB-KW"/>
</dbReference>
<evidence type="ECO:0000313" key="3">
    <source>
        <dbReference type="EMBL" id="CAD9114298.1"/>
    </source>
</evidence>
<reference evidence="3" key="1">
    <citation type="submission" date="2021-01" db="EMBL/GenBank/DDBJ databases">
        <authorList>
            <person name="Corre E."/>
            <person name="Pelletier E."/>
            <person name="Niang G."/>
            <person name="Scheremetjew M."/>
            <person name="Finn R."/>
            <person name="Kale V."/>
            <person name="Holt S."/>
            <person name="Cochrane G."/>
            <person name="Meng A."/>
            <person name="Brown T."/>
            <person name="Cohen L."/>
        </authorList>
    </citation>
    <scope>NUCLEOTIDE SEQUENCE</scope>
    <source>
        <strain evidence="3">OF101</strain>
    </source>
</reference>
<dbReference type="Gene3D" id="3.20.20.100">
    <property type="entry name" value="NADP-dependent oxidoreductase domain"/>
    <property type="match status" value="1"/>
</dbReference>
<protein>
    <recommendedName>
        <fullName evidence="2">NADP-dependent oxidoreductase domain-containing protein</fullName>
    </recommendedName>
</protein>
<evidence type="ECO:0000256" key="1">
    <source>
        <dbReference type="ARBA" id="ARBA00023002"/>
    </source>
</evidence>
<keyword evidence="1" id="KW-0560">Oxidoreductase</keyword>
<name>A0A7S1LXG2_ALECA</name>
<dbReference type="PANTHER" id="PTHR43364">
    <property type="entry name" value="NADH-SPECIFIC METHYLGLYOXAL REDUCTASE-RELATED"/>
    <property type="match status" value="1"/>
</dbReference>
<evidence type="ECO:0000259" key="2">
    <source>
        <dbReference type="Pfam" id="PF00248"/>
    </source>
</evidence>
<dbReference type="InterPro" id="IPR023210">
    <property type="entry name" value="NADP_OxRdtase_dom"/>
</dbReference>
<dbReference type="EMBL" id="HBGE01023190">
    <property type="protein sequence ID" value="CAD9114298.1"/>
    <property type="molecule type" value="Transcribed_RNA"/>
</dbReference>
<dbReference type="AlphaFoldDB" id="A0A7S1LXG2"/>
<dbReference type="SUPFAM" id="SSF51430">
    <property type="entry name" value="NAD(P)-linked oxidoreductase"/>
    <property type="match status" value="1"/>
</dbReference>
<proteinExistence type="predicted"/>
<gene>
    <name evidence="3" type="ORF">ACAT0790_LOCUS14042</name>
</gene>
<dbReference type="InterPro" id="IPR036812">
    <property type="entry name" value="NAD(P)_OxRdtase_dom_sf"/>
</dbReference>
<sequence>MTRRFLAAGGREIDTARIYSGGDTEPMLGEVLRSPEVRGAAYRLATKAHPSQPGGLSATGIRAQLKASLEALRAERVDVLYLHQPDPEHNLTESLACVHSLIEEGKVGQLGLSNYSALEMERCCSLCEAEGWTRPSFFQGLYNPLNRMAEEELLPVLRRHEVSFIAFNPLAAGLLTGKHHQGTEVMPGRFKGNPNYLPRFYTDANFKALAKIREACEAHGLPLVAATYAWLLRHSRLDAGLRDGLLLGCSGEAQLEENLAACRSAEELPAEVLAAFNGAWDLCREGAFPYWRSYSKDQPGRESLHPGASYEAGKK</sequence>